<dbReference type="GO" id="GO:0005524">
    <property type="term" value="F:ATP binding"/>
    <property type="evidence" value="ECO:0007669"/>
    <property type="project" value="UniProtKB-KW"/>
</dbReference>
<evidence type="ECO:0000313" key="4">
    <source>
        <dbReference type="EMBL" id="MDI9092788.1"/>
    </source>
</evidence>
<evidence type="ECO:0000256" key="1">
    <source>
        <dbReference type="ARBA" id="ARBA00022741"/>
    </source>
</evidence>
<dbReference type="AlphaFoldDB" id="A0AAW6UHC4"/>
<dbReference type="Proteomes" id="UP001159001">
    <property type="component" value="Unassembled WGS sequence"/>
</dbReference>
<reference evidence="4" key="1">
    <citation type="submission" date="2022-10" db="EMBL/GenBank/DDBJ databases">
        <title>Bacterial isolates recovered from the One Health project in Brazil.</title>
        <authorList>
            <person name="Valiatti T.B."/>
            <person name="Santos F."/>
            <person name="Cayo R."/>
            <person name="Gales A.C."/>
        </authorList>
    </citation>
    <scope>NUCLEOTIDE SEQUENCE</scope>
    <source>
        <strain evidence="4">PVR188</strain>
    </source>
</reference>
<dbReference type="PROSITE" id="PS00211">
    <property type="entry name" value="ABC_TRANSPORTER_1"/>
    <property type="match status" value="1"/>
</dbReference>
<dbReference type="InterPro" id="IPR003593">
    <property type="entry name" value="AAA+_ATPase"/>
</dbReference>
<accession>A0AAW6UHC4</accession>
<dbReference type="GO" id="GO:0034040">
    <property type="term" value="F:ATPase-coupled lipid transmembrane transporter activity"/>
    <property type="evidence" value="ECO:0007669"/>
    <property type="project" value="TreeGrafter"/>
</dbReference>
<dbReference type="InterPro" id="IPR003439">
    <property type="entry name" value="ABC_transporter-like_ATP-bd"/>
</dbReference>
<evidence type="ECO:0000259" key="3">
    <source>
        <dbReference type="PROSITE" id="PS50893"/>
    </source>
</evidence>
<dbReference type="RefSeq" id="WP_283026936.1">
    <property type="nucleotide sequence ID" value="NZ_JAOWIN010000005.1"/>
</dbReference>
<evidence type="ECO:0000256" key="2">
    <source>
        <dbReference type="ARBA" id="ARBA00022840"/>
    </source>
</evidence>
<dbReference type="CDD" id="cd03228">
    <property type="entry name" value="ABCC_MRP_Like"/>
    <property type="match status" value="1"/>
</dbReference>
<dbReference type="InterPro" id="IPR039421">
    <property type="entry name" value="Type_1_exporter"/>
</dbReference>
<dbReference type="PANTHER" id="PTHR24221:SF606">
    <property type="entry name" value="COLICIN V SECRETION-PROCESSING ATP-BINDING PROTEIN"/>
    <property type="match status" value="1"/>
</dbReference>
<keyword evidence="1" id="KW-0547">Nucleotide-binding</keyword>
<dbReference type="GO" id="GO:0016887">
    <property type="term" value="F:ATP hydrolysis activity"/>
    <property type="evidence" value="ECO:0007669"/>
    <property type="project" value="InterPro"/>
</dbReference>
<dbReference type="InterPro" id="IPR027417">
    <property type="entry name" value="P-loop_NTPase"/>
</dbReference>
<proteinExistence type="predicted"/>
<dbReference type="InterPro" id="IPR017871">
    <property type="entry name" value="ABC_transporter-like_CS"/>
</dbReference>
<dbReference type="PROSITE" id="PS50893">
    <property type="entry name" value="ABC_TRANSPORTER_2"/>
    <property type="match status" value="1"/>
</dbReference>
<evidence type="ECO:0000313" key="5">
    <source>
        <dbReference type="Proteomes" id="UP001159001"/>
    </source>
</evidence>
<protein>
    <submittedName>
        <fullName evidence="4">ATP-binding cassette domain-containing protein</fullName>
    </submittedName>
</protein>
<dbReference type="SMART" id="SM00382">
    <property type="entry name" value="AAA"/>
    <property type="match status" value="1"/>
</dbReference>
<dbReference type="EMBL" id="JAOWIN010000005">
    <property type="protein sequence ID" value="MDI9092788.1"/>
    <property type="molecule type" value="Genomic_DNA"/>
</dbReference>
<gene>
    <name evidence="4" type="ORF">OGX73_09190</name>
</gene>
<dbReference type="PANTHER" id="PTHR24221">
    <property type="entry name" value="ATP-BINDING CASSETTE SUB-FAMILY B"/>
    <property type="match status" value="1"/>
</dbReference>
<dbReference type="Gene3D" id="3.40.50.300">
    <property type="entry name" value="P-loop containing nucleotide triphosphate hydrolases"/>
    <property type="match status" value="1"/>
</dbReference>
<name>A0AAW6UHC4_PRORE</name>
<dbReference type="SUPFAM" id="SSF52540">
    <property type="entry name" value="P-loop containing nucleoside triphosphate hydrolases"/>
    <property type="match status" value="1"/>
</dbReference>
<feature type="domain" description="ABC transporter" evidence="3">
    <location>
        <begin position="15"/>
        <end position="247"/>
    </location>
</feature>
<sequence>MNYTEDISENFDGTLEISSLYFAYSNYEPFIFKNVSFTVEQGESVAFVGVSGCGKSTLLHVIASLLTPTKGEIRFSKIPISNIGIEVYRKNISYVQQDDFLFSGTLMDNITCFSEQVDIEFMHECAKIASIHDDIINMPNGYGSIVGDMGSILSGGQKQRVFLARALYRKPKILILDESTSALDIKNERNINESIKAMKITRLFAAHRLDAISVADRVFDMATGTLMTPQKYFYSLKINNYSYPSEL</sequence>
<dbReference type="Pfam" id="PF00005">
    <property type="entry name" value="ABC_tran"/>
    <property type="match status" value="1"/>
</dbReference>
<organism evidence="4 5">
    <name type="scientific">Providencia rettgeri</name>
    <dbReference type="NCBI Taxonomy" id="587"/>
    <lineage>
        <taxon>Bacteria</taxon>
        <taxon>Pseudomonadati</taxon>
        <taxon>Pseudomonadota</taxon>
        <taxon>Gammaproteobacteria</taxon>
        <taxon>Enterobacterales</taxon>
        <taxon>Morganellaceae</taxon>
        <taxon>Providencia</taxon>
    </lineage>
</organism>
<keyword evidence="2 4" id="KW-0067">ATP-binding</keyword>
<comment type="caution">
    <text evidence="4">The sequence shown here is derived from an EMBL/GenBank/DDBJ whole genome shotgun (WGS) entry which is preliminary data.</text>
</comment>